<keyword evidence="1" id="KW-0472">Membrane</keyword>
<proteinExistence type="predicted"/>
<evidence type="ECO:0000313" key="2">
    <source>
        <dbReference type="EMBL" id="MBB5063561.1"/>
    </source>
</evidence>
<accession>A0A7W7ZP19</accession>
<dbReference type="AlphaFoldDB" id="A0A7W7ZP19"/>
<evidence type="ECO:0000256" key="1">
    <source>
        <dbReference type="SAM" id="Phobius"/>
    </source>
</evidence>
<dbReference type="Proteomes" id="UP000584867">
    <property type="component" value="Unassembled WGS sequence"/>
</dbReference>
<gene>
    <name evidence="2" type="ORF">HDF15_001903</name>
</gene>
<comment type="caution">
    <text evidence="2">The sequence shown here is derived from an EMBL/GenBank/DDBJ whole genome shotgun (WGS) entry which is preliminary data.</text>
</comment>
<keyword evidence="1" id="KW-0812">Transmembrane</keyword>
<protein>
    <submittedName>
        <fullName evidence="2">Uncharacterized protein</fullName>
    </submittedName>
</protein>
<name>A0A7W7ZP19_9BACT</name>
<sequence length="58" mass="6691">MLTNLRKTVEYLAGQRDEPGPWLVHTPGWITGSLVWLLALVLIYCFCGQTNEFTYINF</sequence>
<evidence type="ECO:0000313" key="3">
    <source>
        <dbReference type="Proteomes" id="UP000584867"/>
    </source>
</evidence>
<feature type="transmembrane region" description="Helical" evidence="1">
    <location>
        <begin position="28"/>
        <end position="47"/>
    </location>
</feature>
<keyword evidence="1" id="KW-1133">Transmembrane helix</keyword>
<dbReference type="EMBL" id="JACHIO010000006">
    <property type="protein sequence ID" value="MBB5063561.1"/>
    <property type="molecule type" value="Genomic_DNA"/>
</dbReference>
<reference evidence="2 3" key="1">
    <citation type="submission" date="2020-08" db="EMBL/GenBank/DDBJ databases">
        <title>Genomic Encyclopedia of Type Strains, Phase IV (KMG-V): Genome sequencing to study the core and pangenomes of soil and plant-associated prokaryotes.</title>
        <authorList>
            <person name="Whitman W."/>
        </authorList>
    </citation>
    <scope>NUCLEOTIDE SEQUENCE [LARGE SCALE GENOMIC DNA]</scope>
    <source>
        <strain evidence="2 3">X5P3</strain>
    </source>
</reference>
<organism evidence="2 3">
    <name type="scientific">Granulicella mallensis</name>
    <dbReference type="NCBI Taxonomy" id="940614"/>
    <lineage>
        <taxon>Bacteria</taxon>
        <taxon>Pseudomonadati</taxon>
        <taxon>Acidobacteriota</taxon>
        <taxon>Terriglobia</taxon>
        <taxon>Terriglobales</taxon>
        <taxon>Acidobacteriaceae</taxon>
        <taxon>Granulicella</taxon>
    </lineage>
</organism>